<dbReference type="InterPro" id="IPR027470">
    <property type="entry name" value="Cation_efflux_CTD"/>
</dbReference>
<dbReference type="InterPro" id="IPR027469">
    <property type="entry name" value="Cation_efflux_TMD_sf"/>
</dbReference>
<dbReference type="AlphaFoldDB" id="A0A4R1R360"/>
<dbReference type="PANTHER" id="PTHR43840">
    <property type="entry name" value="MITOCHONDRIAL METAL TRANSPORTER 1-RELATED"/>
    <property type="match status" value="1"/>
</dbReference>
<dbReference type="InterPro" id="IPR058533">
    <property type="entry name" value="Cation_efflux_TM"/>
</dbReference>
<organism evidence="10 11">
    <name type="scientific">Kineothrix alysoides</name>
    <dbReference type="NCBI Taxonomy" id="1469948"/>
    <lineage>
        <taxon>Bacteria</taxon>
        <taxon>Bacillati</taxon>
        <taxon>Bacillota</taxon>
        <taxon>Clostridia</taxon>
        <taxon>Lachnospirales</taxon>
        <taxon>Lachnospiraceae</taxon>
        <taxon>Kineothrix</taxon>
    </lineage>
</organism>
<dbReference type="PANTHER" id="PTHR43840:SF15">
    <property type="entry name" value="MITOCHONDRIAL METAL TRANSPORTER 1-RELATED"/>
    <property type="match status" value="1"/>
</dbReference>
<comment type="similarity">
    <text evidence="2">Belongs to the cation diffusion facilitator (CDF) transporter (TC 2.A.4) family.</text>
</comment>
<reference evidence="10 11" key="1">
    <citation type="submission" date="2019-03" db="EMBL/GenBank/DDBJ databases">
        <title>Genomic Encyclopedia of Type Strains, Phase IV (KMG-IV): sequencing the most valuable type-strain genomes for metagenomic binning, comparative biology and taxonomic classification.</title>
        <authorList>
            <person name="Goeker M."/>
        </authorList>
    </citation>
    <scope>NUCLEOTIDE SEQUENCE [LARGE SCALE GENOMIC DNA]</scope>
    <source>
        <strain evidence="10 11">DSM 100556</strain>
    </source>
</reference>
<dbReference type="Proteomes" id="UP000295718">
    <property type="component" value="Unassembled WGS sequence"/>
</dbReference>
<evidence type="ECO:0000256" key="1">
    <source>
        <dbReference type="ARBA" id="ARBA00004141"/>
    </source>
</evidence>
<dbReference type="FunFam" id="1.20.1510.10:FF:000006">
    <property type="entry name" value="Divalent cation efflux transporter"/>
    <property type="match status" value="1"/>
</dbReference>
<keyword evidence="3" id="KW-0813">Transport</keyword>
<dbReference type="InterPro" id="IPR050291">
    <property type="entry name" value="CDF_Transporter"/>
</dbReference>
<dbReference type="SUPFAM" id="SSF161111">
    <property type="entry name" value="Cation efflux protein transmembrane domain-like"/>
    <property type="match status" value="1"/>
</dbReference>
<comment type="caution">
    <text evidence="10">The sequence shown here is derived from an EMBL/GenBank/DDBJ whole genome shotgun (WGS) entry which is preliminary data.</text>
</comment>
<feature type="transmembrane region" description="Helical" evidence="7">
    <location>
        <begin position="195"/>
        <end position="212"/>
    </location>
</feature>
<dbReference type="OrthoDB" id="9806522at2"/>
<keyword evidence="5 7" id="KW-1133">Transmembrane helix</keyword>
<dbReference type="GO" id="GO:0016020">
    <property type="term" value="C:membrane"/>
    <property type="evidence" value="ECO:0007669"/>
    <property type="project" value="UniProtKB-SubCell"/>
</dbReference>
<protein>
    <submittedName>
        <fullName evidence="10">Cation diffusion facilitator family transporter</fullName>
    </submittedName>
</protein>
<evidence type="ECO:0000256" key="6">
    <source>
        <dbReference type="ARBA" id="ARBA00023136"/>
    </source>
</evidence>
<feature type="transmembrane region" description="Helical" evidence="7">
    <location>
        <begin position="24"/>
        <end position="42"/>
    </location>
</feature>
<dbReference type="InterPro" id="IPR002524">
    <property type="entry name" value="Cation_efflux"/>
</dbReference>
<dbReference type="RefSeq" id="WP_031389780.1">
    <property type="nucleotide sequence ID" value="NZ_JPNB01000001.1"/>
</dbReference>
<feature type="domain" description="Cation efflux protein transmembrane" evidence="8">
    <location>
        <begin position="32"/>
        <end position="223"/>
    </location>
</feature>
<evidence type="ECO:0000256" key="4">
    <source>
        <dbReference type="ARBA" id="ARBA00022692"/>
    </source>
</evidence>
<evidence type="ECO:0000256" key="7">
    <source>
        <dbReference type="SAM" id="Phobius"/>
    </source>
</evidence>
<feature type="transmembrane region" description="Helical" evidence="7">
    <location>
        <begin position="97"/>
        <end position="115"/>
    </location>
</feature>
<dbReference type="InterPro" id="IPR036837">
    <property type="entry name" value="Cation_efflux_CTD_sf"/>
</dbReference>
<gene>
    <name evidence="10" type="ORF">EDD76_10322</name>
</gene>
<dbReference type="STRING" id="1469948.GCA_000732725_01036"/>
<sequence length="392" mass="43099">MVSLLTKIFIKDRDNTSSPQVRQAYGVLCGTVGIFLNILLFIGKFLAGIISNSIAVTADAFNNLSDAGSSLITLIGFKMAGQKPDPGHPFGHGRIEYLSGLLVSIAILIMAFELVRSSVDKIIHPQAVEFSLITVIILAISIGVKLYMTFYNKSIGKKIDSAAMSATAMDSLSDTMATTVVLIAALVGKLTGLKIDGYCGIMVALFIFYAGYCAAKETVSPLLGQPPHPDFVKNVETIVMSYEHVLGIHDMIVHDYGPGRVMLSLHAEVPADGDILTLHDMIDNIEHRLHNELHCEAVIHMDPVVTQDEQINALKSRISEVIITAYPEVCFHDFRVVKGPTHTNIIFDIVVPFHYKKNDEEITNYISEQIRLIDETYMAVIQVDKAYNPHAL</sequence>
<dbReference type="GO" id="GO:0008324">
    <property type="term" value="F:monoatomic cation transmembrane transporter activity"/>
    <property type="evidence" value="ECO:0007669"/>
    <property type="project" value="InterPro"/>
</dbReference>
<evidence type="ECO:0000256" key="2">
    <source>
        <dbReference type="ARBA" id="ARBA00008114"/>
    </source>
</evidence>
<comment type="subcellular location">
    <subcellularLocation>
        <location evidence="1">Membrane</location>
        <topology evidence="1">Multi-pass membrane protein</topology>
    </subcellularLocation>
</comment>
<accession>A0A4R1R360</accession>
<dbReference type="Pfam" id="PF16916">
    <property type="entry name" value="ZT_dimer"/>
    <property type="match status" value="1"/>
</dbReference>
<evidence type="ECO:0000259" key="9">
    <source>
        <dbReference type="Pfam" id="PF16916"/>
    </source>
</evidence>
<evidence type="ECO:0000259" key="8">
    <source>
        <dbReference type="Pfam" id="PF01545"/>
    </source>
</evidence>
<dbReference type="Gene3D" id="3.30.70.1350">
    <property type="entry name" value="Cation efflux protein, cytoplasmic domain"/>
    <property type="match status" value="1"/>
</dbReference>
<feature type="domain" description="Cation efflux protein cytoplasmic" evidence="9">
    <location>
        <begin position="227"/>
        <end position="303"/>
    </location>
</feature>
<feature type="transmembrane region" description="Helical" evidence="7">
    <location>
        <begin position="168"/>
        <end position="188"/>
    </location>
</feature>
<evidence type="ECO:0000256" key="3">
    <source>
        <dbReference type="ARBA" id="ARBA00022448"/>
    </source>
</evidence>
<evidence type="ECO:0000313" key="10">
    <source>
        <dbReference type="EMBL" id="TCL59835.1"/>
    </source>
</evidence>
<feature type="transmembrane region" description="Helical" evidence="7">
    <location>
        <begin position="127"/>
        <end position="148"/>
    </location>
</feature>
<evidence type="ECO:0000313" key="11">
    <source>
        <dbReference type="Proteomes" id="UP000295718"/>
    </source>
</evidence>
<dbReference type="Pfam" id="PF01545">
    <property type="entry name" value="Cation_efflux"/>
    <property type="match status" value="1"/>
</dbReference>
<proteinExistence type="inferred from homology"/>
<name>A0A4R1R360_9FIRM</name>
<keyword evidence="4 7" id="KW-0812">Transmembrane</keyword>
<keyword evidence="11" id="KW-1185">Reference proteome</keyword>
<dbReference type="NCBIfam" id="TIGR01297">
    <property type="entry name" value="CDF"/>
    <property type="match status" value="1"/>
</dbReference>
<keyword evidence="6 7" id="KW-0472">Membrane</keyword>
<dbReference type="Gene3D" id="1.20.1510.10">
    <property type="entry name" value="Cation efflux protein transmembrane domain"/>
    <property type="match status" value="1"/>
</dbReference>
<evidence type="ECO:0000256" key="5">
    <source>
        <dbReference type="ARBA" id="ARBA00022989"/>
    </source>
</evidence>
<dbReference type="EMBL" id="SLUO01000003">
    <property type="protein sequence ID" value="TCL59835.1"/>
    <property type="molecule type" value="Genomic_DNA"/>
</dbReference>
<dbReference type="SUPFAM" id="SSF160240">
    <property type="entry name" value="Cation efflux protein cytoplasmic domain-like"/>
    <property type="match status" value="1"/>
</dbReference>